<reference evidence="2" key="1">
    <citation type="journal article" date="2021" name="Proc. Natl. Acad. Sci. U.S.A.">
        <title>A Catalog of Tens of Thousands of Viruses from Human Metagenomes Reveals Hidden Associations with Chronic Diseases.</title>
        <authorList>
            <person name="Tisza M.J."/>
            <person name="Buck C.B."/>
        </authorList>
    </citation>
    <scope>NUCLEOTIDE SEQUENCE</scope>
    <source>
        <strain evidence="2">CtllZ17</strain>
    </source>
</reference>
<evidence type="ECO:0000256" key="1">
    <source>
        <dbReference type="SAM" id="MobiDB-lite"/>
    </source>
</evidence>
<sequence length="65" mass="7088">MKYFLVNSTGLVVGVPESVKVGSGEEASGIVEQYQARPEDYTPCDESGKPLEVAEKPKKTEKVEE</sequence>
<protein>
    <submittedName>
        <fullName evidence="2">Uncharacterized protein</fullName>
    </submittedName>
</protein>
<accession>A0A8S5T8U9</accession>
<feature type="region of interest" description="Disordered" evidence="1">
    <location>
        <begin position="38"/>
        <end position="65"/>
    </location>
</feature>
<dbReference type="EMBL" id="BK032776">
    <property type="protein sequence ID" value="DAF59764.1"/>
    <property type="molecule type" value="Genomic_DNA"/>
</dbReference>
<organism evidence="2">
    <name type="scientific">virus sp. ctllZ17</name>
    <dbReference type="NCBI Taxonomy" id="2827996"/>
    <lineage>
        <taxon>Viruses</taxon>
    </lineage>
</organism>
<evidence type="ECO:0000313" key="2">
    <source>
        <dbReference type="EMBL" id="DAF59764.1"/>
    </source>
</evidence>
<feature type="compositionally biased region" description="Basic and acidic residues" evidence="1">
    <location>
        <begin position="46"/>
        <end position="65"/>
    </location>
</feature>
<proteinExistence type="predicted"/>
<name>A0A8S5T8U9_9VIRU</name>